<proteinExistence type="predicted"/>
<sequence>MSISLHAAVVPNWLQILHAMRRMLEKAESWASTEGIDEGDLFKTRLIEDMLPLGYQVKSCWTHSKLALDGVRSGTFSPDMSPPPTTFSACKALLDEAIAACDAVDEAELEKLADNDLVFTIGDKLRLDFTVQDFLLSFTTPNFFFHSTTTYDILRMKGLPVGKQDFLGRLRLKG</sequence>
<name>A0A844ZFX4_9SPHN</name>
<dbReference type="Gene3D" id="1.20.120.450">
    <property type="entry name" value="dinb family like domain"/>
    <property type="match status" value="1"/>
</dbReference>
<accession>A0A844ZFX4</accession>
<organism evidence="1 2">
    <name type="scientific">Parapontixanthobacter aurantiacus</name>
    <dbReference type="NCBI Taxonomy" id="1463599"/>
    <lineage>
        <taxon>Bacteria</taxon>
        <taxon>Pseudomonadati</taxon>
        <taxon>Pseudomonadota</taxon>
        <taxon>Alphaproteobacteria</taxon>
        <taxon>Sphingomonadales</taxon>
        <taxon>Erythrobacteraceae</taxon>
        <taxon>Parapontixanthobacter</taxon>
    </lineage>
</organism>
<dbReference type="AlphaFoldDB" id="A0A844ZFX4"/>
<comment type="caution">
    <text evidence="1">The sequence shown here is derived from an EMBL/GenBank/DDBJ whole genome shotgun (WGS) entry which is preliminary data.</text>
</comment>
<dbReference type="OrthoDB" id="338237at2"/>
<dbReference type="InterPro" id="IPR018531">
    <property type="entry name" value="DUF1993"/>
</dbReference>
<keyword evidence="2" id="KW-1185">Reference proteome</keyword>
<dbReference type="RefSeq" id="WP_160682213.1">
    <property type="nucleotide sequence ID" value="NZ_WTYW01000001.1"/>
</dbReference>
<reference evidence="1 2" key="1">
    <citation type="submission" date="2019-12" db="EMBL/GenBank/DDBJ databases">
        <title>Genomic-based taxomic classification of the family Erythrobacteraceae.</title>
        <authorList>
            <person name="Xu L."/>
        </authorList>
    </citation>
    <scope>NUCLEOTIDE SEQUENCE [LARGE SCALE GENOMIC DNA]</scope>
    <source>
        <strain evidence="1 2">MCCC 1A09962</strain>
    </source>
</reference>
<dbReference type="SUPFAM" id="SSF109854">
    <property type="entry name" value="DinB/YfiT-like putative metalloenzymes"/>
    <property type="match status" value="1"/>
</dbReference>
<dbReference type="Proteomes" id="UP000433104">
    <property type="component" value="Unassembled WGS sequence"/>
</dbReference>
<dbReference type="EMBL" id="WTYW01000001">
    <property type="protein sequence ID" value="MXO85867.1"/>
    <property type="molecule type" value="Genomic_DNA"/>
</dbReference>
<gene>
    <name evidence="1" type="ORF">GRI38_07455</name>
</gene>
<dbReference type="PANTHER" id="PTHR36922">
    <property type="entry name" value="BLL2446 PROTEIN"/>
    <property type="match status" value="1"/>
</dbReference>
<protein>
    <submittedName>
        <fullName evidence="1">DUF1993 family protein</fullName>
    </submittedName>
</protein>
<dbReference type="PANTHER" id="PTHR36922:SF1">
    <property type="entry name" value="DUF1993 DOMAIN-CONTAINING PROTEIN"/>
    <property type="match status" value="1"/>
</dbReference>
<evidence type="ECO:0000313" key="2">
    <source>
        <dbReference type="Proteomes" id="UP000433104"/>
    </source>
</evidence>
<evidence type="ECO:0000313" key="1">
    <source>
        <dbReference type="EMBL" id="MXO85867.1"/>
    </source>
</evidence>
<dbReference type="Pfam" id="PF09351">
    <property type="entry name" value="DUF1993"/>
    <property type="match status" value="1"/>
</dbReference>
<dbReference type="InterPro" id="IPR034660">
    <property type="entry name" value="DinB/YfiT-like"/>
</dbReference>